<reference evidence="2 3" key="1">
    <citation type="submission" date="2019-10" db="EMBL/GenBank/DDBJ databases">
        <authorList>
            <person name="Palmer J.M."/>
        </authorList>
    </citation>
    <scope>NUCLEOTIDE SEQUENCE [LARGE SCALE GENOMIC DNA]</scope>
    <source>
        <strain evidence="2 3">TWF718</strain>
    </source>
</reference>
<dbReference type="GO" id="GO:0003676">
    <property type="term" value="F:nucleic acid binding"/>
    <property type="evidence" value="ECO:0007669"/>
    <property type="project" value="InterPro"/>
</dbReference>
<evidence type="ECO:0000256" key="1">
    <source>
        <dbReference type="SAM" id="MobiDB-lite"/>
    </source>
</evidence>
<dbReference type="InterPro" id="IPR012677">
    <property type="entry name" value="Nucleotide-bd_a/b_plait_sf"/>
</dbReference>
<dbReference type="Gene3D" id="3.30.70.330">
    <property type="match status" value="1"/>
</dbReference>
<dbReference type="InterPro" id="IPR035979">
    <property type="entry name" value="RBD_domain_sf"/>
</dbReference>
<keyword evidence="3" id="KW-1185">Reference proteome</keyword>
<proteinExistence type="predicted"/>
<evidence type="ECO:0000313" key="3">
    <source>
        <dbReference type="Proteomes" id="UP001313282"/>
    </source>
</evidence>
<organism evidence="2 3">
    <name type="scientific">Orbilia javanica</name>
    <dbReference type="NCBI Taxonomy" id="47235"/>
    <lineage>
        <taxon>Eukaryota</taxon>
        <taxon>Fungi</taxon>
        <taxon>Dikarya</taxon>
        <taxon>Ascomycota</taxon>
        <taxon>Pezizomycotina</taxon>
        <taxon>Orbiliomycetes</taxon>
        <taxon>Orbiliales</taxon>
        <taxon>Orbiliaceae</taxon>
        <taxon>Orbilia</taxon>
    </lineage>
</organism>
<gene>
    <name evidence="2" type="ORF">TWF718_011396</name>
</gene>
<comment type="caution">
    <text evidence="2">The sequence shown here is derived from an EMBL/GenBank/DDBJ whole genome shotgun (WGS) entry which is preliminary data.</text>
</comment>
<evidence type="ECO:0000313" key="2">
    <source>
        <dbReference type="EMBL" id="KAK6333590.1"/>
    </source>
</evidence>
<feature type="region of interest" description="Disordered" evidence="1">
    <location>
        <begin position="1"/>
        <end position="27"/>
    </location>
</feature>
<accession>A0AAN8MWG7</accession>
<protein>
    <recommendedName>
        <fullName evidence="4">RRM domain-containing protein</fullName>
    </recommendedName>
</protein>
<dbReference type="EMBL" id="JAVHNR010000009">
    <property type="protein sequence ID" value="KAK6333590.1"/>
    <property type="molecule type" value="Genomic_DNA"/>
</dbReference>
<dbReference type="SUPFAM" id="SSF54928">
    <property type="entry name" value="RNA-binding domain, RBD"/>
    <property type="match status" value="1"/>
</dbReference>
<sequence>MPLLETPLDGKYWPSPLTTSDPEHMPQRVDSVIPYPQRAYYFTHAAQPDMSPGIATSQSIPTTIAPPTSGDGHESYTTSDPFPYMPSVVLDTILPTNVPQPNPTLPNVQQPSILNHPATIQFPGARTAAWPMLLQEISIPPNIGHIVEGGNLQTQLVGGVGAYSGPVTFSTAQSSNGSPVAIAGNGSQNIQSSQSMRSAASPHYFTAVGPMISNYPGAIQPNPATASNPNPDYPKVFILQPSLRNNTPNQEFIGLRSSQSTTELKDTDFQVSQTYASLTTATHIPANGYAQTHAWKGSTDDGLSDLNNMTRAWLRSNITSFDDVLQHIPLEELGKQALIIREPSLLPHGRGCSWNLVKIENIPYNLDDDMLFEFLGKIPGLVPQEHGGVHIIMDRTTGKTMDCFLEFPSVGAAERFIQRRCNNNRRCILGGRHISLELVREGELMRWLFPKVRGAAWGDNGDLIFGEWEGLNAPVEIISREELVMILGHARTPHRSPFSRKCLQRPYESLMSVVTKFPWKETDNYTLKQRDLIFQAAFEAGELLKRQILRGKAGPNIDLRLLRRLCRTISFCPGFTYRQKLIFLDAMGITTTECFTILGDLGISHPLATQFQALTVRPGADYVAVEAIANLVADGVSRGNSIRNGSGLGTRYGSEGTELSVENENRELTMRAAATIELETVVAAIKATFAPAGGTEDHSN</sequence>
<dbReference type="AlphaFoldDB" id="A0AAN8MWG7"/>
<evidence type="ECO:0008006" key="4">
    <source>
        <dbReference type="Google" id="ProtNLM"/>
    </source>
</evidence>
<name>A0AAN8MWG7_9PEZI</name>
<dbReference type="Proteomes" id="UP001313282">
    <property type="component" value="Unassembled WGS sequence"/>
</dbReference>